<proteinExistence type="predicted"/>
<dbReference type="GO" id="GO:0009103">
    <property type="term" value="P:lipopolysaccharide biosynthetic process"/>
    <property type="evidence" value="ECO:0007669"/>
    <property type="project" value="TreeGrafter"/>
</dbReference>
<dbReference type="Proteomes" id="UP000037043">
    <property type="component" value="Unassembled WGS sequence"/>
</dbReference>
<dbReference type="Pfam" id="PF13524">
    <property type="entry name" value="Glyco_trans_1_2"/>
    <property type="match status" value="1"/>
</dbReference>
<accession>A0A0L6ZDI1</accession>
<keyword evidence="1" id="KW-0808">Transferase</keyword>
<evidence type="ECO:0000259" key="2">
    <source>
        <dbReference type="Pfam" id="PF13524"/>
    </source>
</evidence>
<gene>
    <name evidence="3" type="ORF">CLHOM_06270</name>
</gene>
<dbReference type="Gene3D" id="3.40.50.2000">
    <property type="entry name" value="Glycogen Phosphorylase B"/>
    <property type="match status" value="1"/>
</dbReference>
<dbReference type="SUPFAM" id="SSF53756">
    <property type="entry name" value="UDP-Glycosyltransferase/glycogen phosphorylase"/>
    <property type="match status" value="1"/>
</dbReference>
<evidence type="ECO:0000313" key="4">
    <source>
        <dbReference type="Proteomes" id="UP000037043"/>
    </source>
</evidence>
<comment type="caution">
    <text evidence="3">The sequence shown here is derived from an EMBL/GenBank/DDBJ whole genome shotgun (WGS) entry which is preliminary data.</text>
</comment>
<dbReference type="PANTHER" id="PTHR46401:SF2">
    <property type="entry name" value="GLYCOSYLTRANSFERASE WBBK-RELATED"/>
    <property type="match status" value="1"/>
</dbReference>
<name>A0A0L6ZDI1_9CLOT</name>
<dbReference type="SMART" id="SM00028">
    <property type="entry name" value="TPR"/>
    <property type="match status" value="2"/>
</dbReference>
<feature type="domain" description="Spore protein YkvP/CgeB glycosyl transferase-like" evidence="2">
    <location>
        <begin position="404"/>
        <end position="509"/>
    </location>
</feature>
<evidence type="ECO:0000256" key="1">
    <source>
        <dbReference type="ARBA" id="ARBA00022679"/>
    </source>
</evidence>
<keyword evidence="4" id="KW-1185">Reference proteome</keyword>
<dbReference type="InterPro" id="IPR019734">
    <property type="entry name" value="TPR_rpt"/>
</dbReference>
<dbReference type="EMBL" id="LHUR01000011">
    <property type="protein sequence ID" value="KOA21039.1"/>
    <property type="molecule type" value="Genomic_DNA"/>
</dbReference>
<dbReference type="GO" id="GO:0016757">
    <property type="term" value="F:glycosyltransferase activity"/>
    <property type="evidence" value="ECO:0007669"/>
    <property type="project" value="TreeGrafter"/>
</dbReference>
<sequence length="520" mass="60869">MDQDINKIKSDIKENIKILVDNGNLTEAKTLTNEYKKINPRDIEIYSIDAVISIMEGNLETAENILFNGLKIDHNNFDLLYNLGFLYERLGNDFQAIINYKKALFYVENEDTKNELIKIIDNIEYKEYSEDIKNKIRTYKSQVEEYARRQMLNPNVVLNPDDFIKKRKVEIKQNIKILYGSIEIANHIHSYSQKLQSMGYQAFSLNYYPNYLDYKVDFTFDVKNPKNNGIAKEKIIQIAAMMIAEFDVFHFFFNTSLTLNYSDLIILKMLNKKVVMHNVGSDVRMYSKAIGVNPYWGLLSDSYFKRLDEDITVKKIRYISKHISNCIVADYELNEYVKEYYPNIHFVKIPIDLEQYKDTSNNNGKNSRLLIVHAPTNPEVKGTKYILDAIEELKKIYEFDFKLIKGVSHEEAKEIYRRSDIVIDQVIHGYGGLAVECMAMNKVVISNICDFMKKGYPDDLPVVIANTNNIKEVVEKLIKDKELREKIGSRGREYVKKYHDVNIIVKQFLKIYDNIENKKM</sequence>
<dbReference type="InterPro" id="IPR055259">
    <property type="entry name" value="YkvP/CgeB_Glyco_trans-like"/>
</dbReference>
<dbReference type="InterPro" id="IPR011990">
    <property type="entry name" value="TPR-like_helical_dom_sf"/>
</dbReference>
<reference evidence="4" key="1">
    <citation type="submission" date="2015-08" db="EMBL/GenBank/DDBJ databases">
        <title>Genome sequence of the strict anaerobe Clostridium homopropionicum LuHBu1 (DSM 5847T).</title>
        <authorList>
            <person name="Poehlein A."/>
            <person name="Beck M."/>
            <person name="Schiel-Bengelsdorf B."/>
            <person name="Bengelsdorf F.R."/>
            <person name="Daniel R."/>
            <person name="Duerre P."/>
        </authorList>
    </citation>
    <scope>NUCLEOTIDE SEQUENCE [LARGE SCALE GENOMIC DNA]</scope>
    <source>
        <strain evidence="4">DSM 5847</strain>
    </source>
</reference>
<evidence type="ECO:0000313" key="3">
    <source>
        <dbReference type="EMBL" id="KOA21039.1"/>
    </source>
</evidence>
<organism evidence="3 4">
    <name type="scientific">Clostridium homopropionicum DSM 5847</name>
    <dbReference type="NCBI Taxonomy" id="1121318"/>
    <lineage>
        <taxon>Bacteria</taxon>
        <taxon>Bacillati</taxon>
        <taxon>Bacillota</taxon>
        <taxon>Clostridia</taxon>
        <taxon>Eubacteriales</taxon>
        <taxon>Clostridiaceae</taxon>
        <taxon>Clostridium</taxon>
    </lineage>
</organism>
<protein>
    <recommendedName>
        <fullName evidence="2">Spore protein YkvP/CgeB glycosyl transferase-like domain-containing protein</fullName>
    </recommendedName>
</protein>
<dbReference type="AlphaFoldDB" id="A0A0L6ZDI1"/>
<dbReference type="PANTHER" id="PTHR46401">
    <property type="entry name" value="GLYCOSYLTRANSFERASE WBBK-RELATED"/>
    <property type="match status" value="1"/>
</dbReference>
<dbReference type="STRING" id="36844.SAMN04488501_10493"/>
<dbReference type="Gene3D" id="1.25.40.10">
    <property type="entry name" value="Tetratricopeptide repeat domain"/>
    <property type="match status" value="1"/>
</dbReference>
<dbReference type="SUPFAM" id="SSF48452">
    <property type="entry name" value="TPR-like"/>
    <property type="match status" value="1"/>
</dbReference>
<dbReference type="RefSeq" id="WP_052220218.1">
    <property type="nucleotide sequence ID" value="NZ_LHUR01000011.1"/>
</dbReference>
<dbReference type="PATRIC" id="fig|1121318.3.peg.629"/>